<dbReference type="InterPro" id="IPR037519">
    <property type="entry name" value="LITAF_fam"/>
</dbReference>
<dbReference type="GO" id="GO:0031902">
    <property type="term" value="C:late endosome membrane"/>
    <property type="evidence" value="ECO:0007669"/>
    <property type="project" value="UniProtKB-SubCell"/>
</dbReference>
<dbReference type="GO" id="GO:0008270">
    <property type="term" value="F:zinc ion binding"/>
    <property type="evidence" value="ECO:0007669"/>
    <property type="project" value="TreeGrafter"/>
</dbReference>
<comment type="caution">
    <text evidence="9">The sequence shown here is derived from an EMBL/GenBank/DDBJ whole genome shotgun (WGS) entry which is preliminary data.</text>
</comment>
<accession>A0A482W444</accession>
<evidence type="ECO:0000256" key="6">
    <source>
        <dbReference type="ARBA" id="ARBA00022833"/>
    </source>
</evidence>
<proteinExistence type="inferred from homology"/>
<comment type="subcellular location">
    <subcellularLocation>
        <location evidence="2">Endosome membrane</location>
        <topology evidence="2">Peripheral membrane protein</topology>
    </subcellularLocation>
    <subcellularLocation>
        <location evidence="1">Late endosome membrane</location>
    </subcellularLocation>
    <subcellularLocation>
        <location evidence="3">Lysosome membrane</location>
        <topology evidence="3">Peripheral membrane protein</topology>
        <orientation evidence="3">Cytoplasmic side</orientation>
    </subcellularLocation>
</comment>
<evidence type="ECO:0000256" key="4">
    <source>
        <dbReference type="ARBA" id="ARBA00005975"/>
    </source>
</evidence>
<dbReference type="STRING" id="1661398.A0A482W444"/>
<dbReference type="SMART" id="SM00714">
    <property type="entry name" value="LITAF"/>
    <property type="match status" value="1"/>
</dbReference>
<protein>
    <submittedName>
        <fullName evidence="9">Zf-LITAF-like domain containing protein</fullName>
    </submittedName>
</protein>
<evidence type="ECO:0000256" key="2">
    <source>
        <dbReference type="ARBA" id="ARBA00004481"/>
    </source>
</evidence>
<evidence type="ECO:0000313" key="9">
    <source>
        <dbReference type="EMBL" id="RZC39447.1"/>
    </source>
</evidence>
<keyword evidence="7" id="KW-0472">Membrane</keyword>
<gene>
    <name evidence="9" type="ORF">BDFB_011835</name>
</gene>
<evidence type="ECO:0000259" key="8">
    <source>
        <dbReference type="PROSITE" id="PS51837"/>
    </source>
</evidence>
<sequence>VIINAGPVTTFGPNPQHLICPSCHAQISTAVRTEPNTKTHLFALILCLFQCYCCCCIPYCVDSCQSQNHYCPNCGAFLGSYQN</sequence>
<reference evidence="9 10" key="1">
    <citation type="submission" date="2017-03" db="EMBL/GenBank/DDBJ databases">
        <title>Genome of the blue death feigning beetle - Asbolus verrucosus.</title>
        <authorList>
            <person name="Rider S.D."/>
        </authorList>
    </citation>
    <scope>NUCLEOTIDE SEQUENCE [LARGE SCALE GENOMIC DNA]</scope>
    <source>
        <strain evidence="9">Butters</strain>
        <tissue evidence="9">Head and leg muscle</tissue>
    </source>
</reference>
<comment type="similarity">
    <text evidence="4">Belongs to the CDIP1/LITAF family.</text>
</comment>
<dbReference type="OrthoDB" id="5599753at2759"/>
<evidence type="ECO:0000256" key="3">
    <source>
        <dbReference type="ARBA" id="ARBA00004630"/>
    </source>
</evidence>
<dbReference type="Pfam" id="PF10601">
    <property type="entry name" value="zf-LITAF-like"/>
    <property type="match status" value="1"/>
</dbReference>
<dbReference type="PROSITE" id="PS51837">
    <property type="entry name" value="LITAF"/>
    <property type="match status" value="1"/>
</dbReference>
<keyword evidence="5" id="KW-0479">Metal-binding</keyword>
<keyword evidence="6" id="KW-0862">Zinc</keyword>
<evidence type="ECO:0000256" key="5">
    <source>
        <dbReference type="ARBA" id="ARBA00022723"/>
    </source>
</evidence>
<feature type="domain" description="LITAF" evidence="8">
    <location>
        <begin position="1"/>
        <end position="83"/>
    </location>
</feature>
<evidence type="ECO:0000313" key="10">
    <source>
        <dbReference type="Proteomes" id="UP000292052"/>
    </source>
</evidence>
<dbReference type="PANTHER" id="PTHR23292">
    <property type="entry name" value="LIPOPOLYSACCHARIDE-INDUCED TUMOR NECROSIS FACTOR-ALPHA FACTOR"/>
    <property type="match status" value="1"/>
</dbReference>
<dbReference type="GO" id="GO:0005765">
    <property type="term" value="C:lysosomal membrane"/>
    <property type="evidence" value="ECO:0007669"/>
    <property type="project" value="UniProtKB-SubCell"/>
</dbReference>
<evidence type="ECO:0000256" key="1">
    <source>
        <dbReference type="ARBA" id="ARBA00004414"/>
    </source>
</evidence>
<dbReference type="EMBL" id="QDEB01034389">
    <property type="protein sequence ID" value="RZC39447.1"/>
    <property type="molecule type" value="Genomic_DNA"/>
</dbReference>
<keyword evidence="10" id="KW-1185">Reference proteome</keyword>
<dbReference type="Proteomes" id="UP000292052">
    <property type="component" value="Unassembled WGS sequence"/>
</dbReference>
<evidence type="ECO:0000256" key="7">
    <source>
        <dbReference type="ARBA" id="ARBA00023136"/>
    </source>
</evidence>
<dbReference type="InterPro" id="IPR006629">
    <property type="entry name" value="LITAF"/>
</dbReference>
<name>A0A482W444_ASBVE</name>
<feature type="non-terminal residue" evidence="9">
    <location>
        <position position="1"/>
    </location>
</feature>
<dbReference type="AlphaFoldDB" id="A0A482W444"/>
<dbReference type="PANTHER" id="PTHR23292:SF14">
    <property type="entry name" value="FI16615P1-RELATED"/>
    <property type="match status" value="1"/>
</dbReference>
<organism evidence="9 10">
    <name type="scientific">Asbolus verrucosus</name>
    <name type="common">Desert ironclad beetle</name>
    <dbReference type="NCBI Taxonomy" id="1661398"/>
    <lineage>
        <taxon>Eukaryota</taxon>
        <taxon>Metazoa</taxon>
        <taxon>Ecdysozoa</taxon>
        <taxon>Arthropoda</taxon>
        <taxon>Hexapoda</taxon>
        <taxon>Insecta</taxon>
        <taxon>Pterygota</taxon>
        <taxon>Neoptera</taxon>
        <taxon>Endopterygota</taxon>
        <taxon>Coleoptera</taxon>
        <taxon>Polyphaga</taxon>
        <taxon>Cucujiformia</taxon>
        <taxon>Tenebrionidae</taxon>
        <taxon>Pimeliinae</taxon>
        <taxon>Asbolus</taxon>
    </lineage>
</organism>